<dbReference type="NCBIfam" id="TIGR01509">
    <property type="entry name" value="HAD-SF-IA-v3"/>
    <property type="match status" value="1"/>
</dbReference>
<sequence>MDGTLADTVELILCSYRHTMEVHLGQVLPDERWLSAIGTPLVSQLRGFARDEEEVKAMLETFTVFQRELHDDMVRPFPGAGALLSKLRTRGAHLAVITSKRGVVARRTLEVCGLWNSVDLLIAVEDVDRGKPDPESVEQALSVLGLTDFRREVLFVGDSPFDLQAGRAAGTLTAAVSWGPFERQTLEAEHPDYFLETFEDLLRL</sequence>
<dbReference type="SUPFAM" id="SSF56784">
    <property type="entry name" value="HAD-like"/>
    <property type="match status" value="1"/>
</dbReference>
<dbReference type="PANTHER" id="PTHR43434">
    <property type="entry name" value="PHOSPHOGLYCOLATE PHOSPHATASE"/>
    <property type="match status" value="1"/>
</dbReference>
<dbReference type="Gene3D" id="1.10.150.240">
    <property type="entry name" value="Putative phosphatase, domain 2"/>
    <property type="match status" value="1"/>
</dbReference>
<dbReference type="AlphaFoldDB" id="A0A381XXD4"/>
<dbReference type="InterPro" id="IPR041492">
    <property type="entry name" value="HAD_2"/>
</dbReference>
<dbReference type="GO" id="GO:0008967">
    <property type="term" value="F:phosphoglycolate phosphatase activity"/>
    <property type="evidence" value="ECO:0007669"/>
    <property type="project" value="TreeGrafter"/>
</dbReference>
<dbReference type="GO" id="GO:0005829">
    <property type="term" value="C:cytosol"/>
    <property type="evidence" value="ECO:0007669"/>
    <property type="project" value="TreeGrafter"/>
</dbReference>
<dbReference type="InterPro" id="IPR023214">
    <property type="entry name" value="HAD_sf"/>
</dbReference>
<dbReference type="EMBL" id="UINC01016708">
    <property type="protein sequence ID" value="SVA69365.1"/>
    <property type="molecule type" value="Genomic_DNA"/>
</dbReference>
<dbReference type="InterPro" id="IPR050155">
    <property type="entry name" value="HAD-like_hydrolase_sf"/>
</dbReference>
<dbReference type="InterPro" id="IPR006439">
    <property type="entry name" value="HAD-SF_hydro_IA"/>
</dbReference>
<protein>
    <recommendedName>
        <fullName evidence="2">Pyrophosphatase PpaX</fullName>
    </recommendedName>
</protein>
<dbReference type="GO" id="GO:0006281">
    <property type="term" value="P:DNA repair"/>
    <property type="evidence" value="ECO:0007669"/>
    <property type="project" value="TreeGrafter"/>
</dbReference>
<dbReference type="PANTHER" id="PTHR43434:SF1">
    <property type="entry name" value="PHOSPHOGLYCOLATE PHOSPHATASE"/>
    <property type="match status" value="1"/>
</dbReference>
<accession>A0A381XXD4</accession>
<gene>
    <name evidence="1" type="ORF">METZ01_LOCUS122219</name>
</gene>
<name>A0A381XXD4_9ZZZZ</name>
<dbReference type="InterPro" id="IPR036412">
    <property type="entry name" value="HAD-like_sf"/>
</dbReference>
<evidence type="ECO:0000313" key="1">
    <source>
        <dbReference type="EMBL" id="SVA69365.1"/>
    </source>
</evidence>
<reference evidence="1" key="1">
    <citation type="submission" date="2018-05" db="EMBL/GenBank/DDBJ databases">
        <authorList>
            <person name="Lanie J.A."/>
            <person name="Ng W.-L."/>
            <person name="Kazmierczak K.M."/>
            <person name="Andrzejewski T.M."/>
            <person name="Davidsen T.M."/>
            <person name="Wayne K.J."/>
            <person name="Tettelin H."/>
            <person name="Glass J.I."/>
            <person name="Rusch D."/>
            <person name="Podicherti R."/>
            <person name="Tsui H.-C.T."/>
            <person name="Winkler M.E."/>
        </authorList>
    </citation>
    <scope>NUCLEOTIDE SEQUENCE</scope>
</reference>
<dbReference type="InterPro" id="IPR023198">
    <property type="entry name" value="PGP-like_dom2"/>
</dbReference>
<proteinExistence type="predicted"/>
<organism evidence="1">
    <name type="scientific">marine metagenome</name>
    <dbReference type="NCBI Taxonomy" id="408172"/>
    <lineage>
        <taxon>unclassified sequences</taxon>
        <taxon>metagenomes</taxon>
        <taxon>ecological metagenomes</taxon>
    </lineage>
</organism>
<evidence type="ECO:0008006" key="2">
    <source>
        <dbReference type="Google" id="ProtNLM"/>
    </source>
</evidence>
<dbReference type="Pfam" id="PF13419">
    <property type="entry name" value="HAD_2"/>
    <property type="match status" value="1"/>
</dbReference>
<dbReference type="Gene3D" id="3.40.50.1000">
    <property type="entry name" value="HAD superfamily/HAD-like"/>
    <property type="match status" value="1"/>
</dbReference>